<dbReference type="PROSITE" id="PS50158">
    <property type="entry name" value="ZF_CCHC"/>
    <property type="match status" value="1"/>
</dbReference>
<dbReference type="GO" id="GO:0061632">
    <property type="term" value="F:RNA lariat debranching enzyme activator activity"/>
    <property type="evidence" value="ECO:0007669"/>
    <property type="project" value="TreeGrafter"/>
</dbReference>
<feature type="domain" description="CCHC-type" evidence="7">
    <location>
        <begin position="334"/>
        <end position="348"/>
    </location>
</feature>
<evidence type="ECO:0000256" key="1">
    <source>
        <dbReference type="ARBA" id="ARBA00022664"/>
    </source>
</evidence>
<feature type="region of interest" description="Disordered" evidence="6">
    <location>
        <begin position="261"/>
        <end position="297"/>
    </location>
</feature>
<dbReference type="InterPro" id="IPR040194">
    <property type="entry name" value="Cwf19-like"/>
</dbReference>
<evidence type="ECO:0000256" key="2">
    <source>
        <dbReference type="ARBA" id="ARBA00022723"/>
    </source>
</evidence>
<dbReference type="PANTHER" id="PTHR12072">
    <property type="entry name" value="CWF19, CELL CYCLE CONTROL PROTEIN"/>
    <property type="match status" value="1"/>
</dbReference>
<dbReference type="EMBL" id="KB469298">
    <property type="protein sequence ID" value="EPQ57901.1"/>
    <property type="molecule type" value="Genomic_DNA"/>
</dbReference>
<dbReference type="GO" id="GO:0003676">
    <property type="term" value="F:nucleic acid binding"/>
    <property type="evidence" value="ECO:0007669"/>
    <property type="project" value="InterPro"/>
</dbReference>
<dbReference type="Pfam" id="PF04677">
    <property type="entry name" value="CwfJ_C_1"/>
    <property type="match status" value="1"/>
</dbReference>
<dbReference type="GO" id="GO:0071014">
    <property type="term" value="C:post-mRNA release spliceosomal complex"/>
    <property type="evidence" value="ECO:0007669"/>
    <property type="project" value="TreeGrafter"/>
</dbReference>
<keyword evidence="2" id="KW-0479">Metal-binding</keyword>
<dbReference type="PANTHER" id="PTHR12072:SF4">
    <property type="entry name" value="CWF19-LIKE PROTEIN 1"/>
    <property type="match status" value="1"/>
</dbReference>
<evidence type="ECO:0000256" key="5">
    <source>
        <dbReference type="PROSITE-ProRule" id="PRU00047"/>
    </source>
</evidence>
<proteinExistence type="predicted"/>
<dbReference type="SUPFAM" id="SSF57756">
    <property type="entry name" value="Retrovirus zinc finger-like domains"/>
    <property type="match status" value="1"/>
</dbReference>
<keyword evidence="9" id="KW-1185">Reference proteome</keyword>
<accession>S7QDJ6</accession>
<evidence type="ECO:0000313" key="9">
    <source>
        <dbReference type="Proteomes" id="UP000030669"/>
    </source>
</evidence>
<dbReference type="eggNOG" id="KOG2476">
    <property type="taxonomic scope" value="Eukaryota"/>
</dbReference>
<dbReference type="SUPFAM" id="SSF54197">
    <property type="entry name" value="HIT-like"/>
    <property type="match status" value="1"/>
</dbReference>
<dbReference type="GO" id="GO:0008270">
    <property type="term" value="F:zinc ion binding"/>
    <property type="evidence" value="ECO:0007669"/>
    <property type="project" value="UniProtKB-KW"/>
</dbReference>
<dbReference type="KEGG" id="gtr:GLOTRDRAFT_36948"/>
<evidence type="ECO:0000256" key="3">
    <source>
        <dbReference type="ARBA" id="ARBA00022771"/>
    </source>
</evidence>
<dbReference type="Pfam" id="PF13696">
    <property type="entry name" value="zf-CCHC_2"/>
    <property type="match status" value="2"/>
</dbReference>
<dbReference type="InterPro" id="IPR001878">
    <property type="entry name" value="Znf_CCHC"/>
</dbReference>
<reference evidence="8 9" key="1">
    <citation type="journal article" date="2012" name="Science">
        <title>The Paleozoic origin of enzymatic lignin decomposition reconstructed from 31 fungal genomes.</title>
        <authorList>
            <person name="Floudas D."/>
            <person name="Binder M."/>
            <person name="Riley R."/>
            <person name="Barry K."/>
            <person name="Blanchette R.A."/>
            <person name="Henrissat B."/>
            <person name="Martinez A.T."/>
            <person name="Otillar R."/>
            <person name="Spatafora J.W."/>
            <person name="Yadav J.S."/>
            <person name="Aerts A."/>
            <person name="Benoit I."/>
            <person name="Boyd A."/>
            <person name="Carlson A."/>
            <person name="Copeland A."/>
            <person name="Coutinho P.M."/>
            <person name="de Vries R.P."/>
            <person name="Ferreira P."/>
            <person name="Findley K."/>
            <person name="Foster B."/>
            <person name="Gaskell J."/>
            <person name="Glotzer D."/>
            <person name="Gorecki P."/>
            <person name="Heitman J."/>
            <person name="Hesse C."/>
            <person name="Hori C."/>
            <person name="Igarashi K."/>
            <person name="Jurgens J.A."/>
            <person name="Kallen N."/>
            <person name="Kersten P."/>
            <person name="Kohler A."/>
            <person name="Kuees U."/>
            <person name="Kumar T.K.A."/>
            <person name="Kuo A."/>
            <person name="LaButti K."/>
            <person name="Larrondo L.F."/>
            <person name="Lindquist E."/>
            <person name="Ling A."/>
            <person name="Lombard V."/>
            <person name="Lucas S."/>
            <person name="Lundell T."/>
            <person name="Martin R."/>
            <person name="McLaughlin D.J."/>
            <person name="Morgenstern I."/>
            <person name="Morin E."/>
            <person name="Murat C."/>
            <person name="Nagy L.G."/>
            <person name="Nolan M."/>
            <person name="Ohm R.A."/>
            <person name="Patyshakuliyeva A."/>
            <person name="Rokas A."/>
            <person name="Ruiz-Duenas F.J."/>
            <person name="Sabat G."/>
            <person name="Salamov A."/>
            <person name="Samejima M."/>
            <person name="Schmutz J."/>
            <person name="Slot J.C."/>
            <person name="St John F."/>
            <person name="Stenlid J."/>
            <person name="Sun H."/>
            <person name="Sun S."/>
            <person name="Syed K."/>
            <person name="Tsang A."/>
            <person name="Wiebenga A."/>
            <person name="Young D."/>
            <person name="Pisabarro A."/>
            <person name="Eastwood D.C."/>
            <person name="Martin F."/>
            <person name="Cullen D."/>
            <person name="Grigoriev I.V."/>
            <person name="Hibbett D.S."/>
        </authorList>
    </citation>
    <scope>NUCLEOTIDE SEQUENCE [LARGE SCALE GENOMIC DNA]</scope>
    <source>
        <strain evidence="8 9">ATCC 11539</strain>
    </source>
</reference>
<evidence type="ECO:0000259" key="7">
    <source>
        <dbReference type="PROSITE" id="PS50158"/>
    </source>
</evidence>
<dbReference type="OrthoDB" id="444325at2759"/>
<name>S7QDJ6_GLOTA</name>
<organism evidence="8 9">
    <name type="scientific">Gloeophyllum trabeum (strain ATCC 11539 / FP-39264 / Madison 617)</name>
    <name type="common">Brown rot fungus</name>
    <dbReference type="NCBI Taxonomy" id="670483"/>
    <lineage>
        <taxon>Eukaryota</taxon>
        <taxon>Fungi</taxon>
        <taxon>Dikarya</taxon>
        <taxon>Basidiomycota</taxon>
        <taxon>Agaricomycotina</taxon>
        <taxon>Agaricomycetes</taxon>
        <taxon>Gloeophyllales</taxon>
        <taxon>Gloeophyllaceae</taxon>
        <taxon>Gloeophyllum</taxon>
    </lineage>
</organism>
<dbReference type="Gene3D" id="4.10.60.10">
    <property type="entry name" value="Zinc finger, CCHC-type"/>
    <property type="match status" value="1"/>
</dbReference>
<dbReference type="Pfam" id="PF04676">
    <property type="entry name" value="CwfJ_C_2"/>
    <property type="match status" value="1"/>
</dbReference>
<dbReference type="GO" id="GO:0000398">
    <property type="term" value="P:mRNA splicing, via spliceosome"/>
    <property type="evidence" value="ECO:0007669"/>
    <property type="project" value="TreeGrafter"/>
</dbReference>
<dbReference type="CDD" id="cd07380">
    <property type="entry name" value="MPP_CWF19_N"/>
    <property type="match status" value="1"/>
</dbReference>
<dbReference type="InterPro" id="IPR036265">
    <property type="entry name" value="HIT-like_sf"/>
</dbReference>
<keyword evidence="3 5" id="KW-0863">Zinc-finger</keyword>
<evidence type="ECO:0000313" key="8">
    <source>
        <dbReference type="EMBL" id="EPQ57901.1"/>
    </source>
</evidence>
<dbReference type="HOGENOM" id="CLU_019955_2_0_1"/>
<keyword evidence="4" id="KW-0862">Zinc</keyword>
<dbReference type="STRING" id="670483.S7QDJ6"/>
<feature type="compositionally biased region" description="Low complexity" evidence="6">
    <location>
        <begin position="267"/>
        <end position="280"/>
    </location>
</feature>
<keyword evidence="1" id="KW-0507">mRNA processing</keyword>
<dbReference type="InterPro" id="IPR036875">
    <property type="entry name" value="Znf_CCHC_sf"/>
</dbReference>
<dbReference type="AlphaFoldDB" id="S7QDJ6"/>
<dbReference type="InterPro" id="IPR006767">
    <property type="entry name" value="Cwf19-like_C_dom-2"/>
</dbReference>
<feature type="non-terminal residue" evidence="8">
    <location>
        <position position="1"/>
    </location>
</feature>
<dbReference type="GeneID" id="19305740"/>
<gene>
    <name evidence="8" type="ORF">GLOTRDRAFT_36948</name>
</gene>
<dbReference type="InterPro" id="IPR006768">
    <property type="entry name" value="Cwf19-like_C_dom-1"/>
</dbReference>
<dbReference type="Gene3D" id="3.30.428.10">
    <property type="entry name" value="HIT-like"/>
    <property type="match status" value="1"/>
</dbReference>
<dbReference type="OMA" id="IVPITHY"/>
<dbReference type="InterPro" id="IPR025829">
    <property type="entry name" value="Zn_knuckle_CX2CX3GHX4C"/>
</dbReference>
<dbReference type="RefSeq" id="XP_007862941.1">
    <property type="nucleotide sequence ID" value="XM_007864750.1"/>
</dbReference>
<dbReference type="Proteomes" id="UP000030669">
    <property type="component" value="Unassembled WGS sequence"/>
</dbReference>
<evidence type="ECO:0000256" key="4">
    <source>
        <dbReference type="ARBA" id="ARBA00022833"/>
    </source>
</evidence>
<dbReference type="SMART" id="SM00343">
    <property type="entry name" value="ZnF_C2HC"/>
    <property type="match status" value="3"/>
</dbReference>
<evidence type="ECO:0000256" key="6">
    <source>
        <dbReference type="SAM" id="MobiDB-lite"/>
    </source>
</evidence>
<protein>
    <recommendedName>
        <fullName evidence="7">CCHC-type domain-containing protein</fullName>
    </recommendedName>
</protein>
<sequence length="636" mass="69910">LTVGPANGAIGELFAKIKSINDKHGPFDLAICTGDFFGPPRPKEQAADWKSPLECLVMQGEHALPERVIEKVQKSGGTVTKNVFILQKYGVMTTANGLRIACLGGTYDALQYGSTELPQDFTCPYFTKTTVDKLLTNTNNASSKTQNYSSVGAIKSSQLIDIFVTNVWPSTITRFSSVPLPSPELASIGAPPVDEIVRATKPRYVFSAGGGRPPKFWEREPFLWEGEEGRSTRFISLGAFGAEAVNGKKQRWFYAFSISPPSSEGQAPAKPANTTANPFAEARPPKRPIDDSEPENFIWGNKPRPGYKCRKCDSTEHYIQDCPERDKPPEGYICNRCKEPGHYVRDCPTKHQLGDTGGRKPREGYVCRACASTEHYIDDCPVAKAGPKEVSRRGKKGPPKEITADECWFCLSNPNVAKHLIVSIGAECYVTLPKGQIIPTHTAQNYSNVPNIPGGGHVLIIPIAHYPTFSSIAPELRGPVLAETERYKSALRSVYSKYGAGAVFVEIARLGPKGGHAHIQAVPVPVSLQDGVEDAFIREGKSQKIEFESDPEGALKAISEDHNRSYFRVDLPDGRKMVHLIQNNIPFSIQFGRQVLVNLMGIPDRYDWKTCAQSEDEDKSDADAFKTAFAEFDPTL</sequence>